<name>A0A0K8MDA1_9PROT</name>
<dbReference type="EMBL" id="BBVC01000065">
    <property type="protein sequence ID" value="GAO98515.1"/>
    <property type="molecule type" value="Genomic_DNA"/>
</dbReference>
<proteinExistence type="predicted"/>
<protein>
    <submittedName>
        <fullName evidence="1">Uncharacterized protein</fullName>
    </submittedName>
</protein>
<keyword evidence="2" id="KW-1185">Reference proteome</keyword>
<sequence length="101" mass="11760">MFLTLQDRLPKELELNGITTMKAANEYLKKVYLLYHDQQFCVKAKIKKSAYIPWIGGDLNEILCHQEERVVQNDNTVGYEGLQLQIPRDDFSIITSVPLFR</sequence>
<dbReference type="Proteomes" id="UP000036771">
    <property type="component" value="Unassembled WGS sequence"/>
</dbReference>
<evidence type="ECO:0000313" key="2">
    <source>
        <dbReference type="Proteomes" id="UP000036771"/>
    </source>
</evidence>
<reference evidence="1 2" key="1">
    <citation type="submission" date="2015-03" db="EMBL/GenBank/DDBJ databases">
        <title>Caedibacter varicaedens, whole genome shotgun sequence.</title>
        <authorList>
            <person name="Suzuki H."/>
            <person name="Dapper A.L."/>
            <person name="Gibson A.K."/>
            <person name="Jackson C."/>
            <person name="Lee H."/>
            <person name="Pejaver V.R."/>
            <person name="Doak T."/>
            <person name="Lynch M."/>
        </authorList>
    </citation>
    <scope>NUCLEOTIDE SEQUENCE [LARGE SCALE GENOMIC DNA]</scope>
</reference>
<organism evidence="1 2">
    <name type="scientific">Caedimonas varicaedens</name>
    <dbReference type="NCBI Taxonomy" id="1629334"/>
    <lineage>
        <taxon>Bacteria</taxon>
        <taxon>Pseudomonadati</taxon>
        <taxon>Pseudomonadota</taxon>
        <taxon>Alphaproteobacteria</taxon>
        <taxon>Holosporales</taxon>
        <taxon>Caedimonadaceae</taxon>
        <taxon>Caedimonas</taxon>
    </lineage>
</organism>
<dbReference type="AlphaFoldDB" id="A0A0K8MDA1"/>
<dbReference type="OrthoDB" id="7319221at2"/>
<evidence type="ECO:0000313" key="1">
    <source>
        <dbReference type="EMBL" id="GAO98515.1"/>
    </source>
</evidence>
<accession>A0A0K8MDA1</accession>
<gene>
    <name evidence="1" type="ORF">Cva_01177</name>
</gene>
<comment type="caution">
    <text evidence="1">The sequence shown here is derived from an EMBL/GenBank/DDBJ whole genome shotgun (WGS) entry which is preliminary data.</text>
</comment>